<dbReference type="PROSITE" id="PS51918">
    <property type="entry name" value="RADICAL_SAM"/>
    <property type="match status" value="1"/>
</dbReference>
<comment type="catalytic activity">
    <reaction evidence="8">
        <text>6-carboxy-5,6,7,8-tetrahydropterin + H(+) = 7-carboxy-7-carbaguanine + NH4(+)</text>
        <dbReference type="Rhea" id="RHEA:27974"/>
        <dbReference type="ChEBI" id="CHEBI:15378"/>
        <dbReference type="ChEBI" id="CHEBI:28938"/>
        <dbReference type="ChEBI" id="CHEBI:61032"/>
        <dbReference type="ChEBI" id="CHEBI:61036"/>
        <dbReference type="EC" id="4.3.99.3"/>
    </reaction>
</comment>
<dbReference type="Gene3D" id="3.20.20.70">
    <property type="entry name" value="Aldolase class I"/>
    <property type="match status" value="1"/>
</dbReference>
<feature type="domain" description="Radical SAM core" evidence="9">
    <location>
        <begin position="34"/>
        <end position="225"/>
    </location>
</feature>
<evidence type="ECO:0000313" key="10">
    <source>
        <dbReference type="EMBL" id="MBE4746882.1"/>
    </source>
</evidence>
<feature type="binding site" evidence="8">
    <location>
        <begin position="28"/>
        <end position="30"/>
    </location>
    <ligand>
        <name>substrate</name>
    </ligand>
</feature>
<organism evidence="10 11">
    <name type="scientific">Corallococcus soli</name>
    <dbReference type="NCBI Taxonomy" id="2710757"/>
    <lineage>
        <taxon>Bacteria</taxon>
        <taxon>Pseudomonadati</taxon>
        <taxon>Myxococcota</taxon>
        <taxon>Myxococcia</taxon>
        <taxon>Myxococcales</taxon>
        <taxon>Cystobacterineae</taxon>
        <taxon>Myxococcaceae</taxon>
        <taxon>Corallococcus</taxon>
    </lineage>
</organism>
<keyword evidence="1 8" id="KW-0004">4Fe-4S</keyword>
<evidence type="ECO:0000256" key="7">
    <source>
        <dbReference type="ARBA" id="ARBA00023239"/>
    </source>
</evidence>
<evidence type="ECO:0000256" key="3">
    <source>
        <dbReference type="ARBA" id="ARBA00022723"/>
    </source>
</evidence>
<dbReference type="EC" id="4.3.99.3" evidence="8"/>
<sequence length="230" mass="25720">MPAARPHIEPRRVPTADSVVVKEIYLSLQGESSHAGLLCAFIRLTGCHLRCSYCDSEFAFHGGNRMKNADVVTQILALNTPAVEVTGGEPLLQPGVYPLMESLLDAGLKVLLETSGAIDVRLVPPAVHKIVDMKTPSSGECDRNDYRNFASMNANDELKFVIGSREDYEWSRALITEHGLGSRPYGVLFSTIFDKLHPRELAEWIIEDRLPVRFQLQMHKYMWDPNARGV</sequence>
<comment type="caution">
    <text evidence="8">Lacks conserved residue(s) required for the propagation of feature annotation.</text>
</comment>
<protein>
    <recommendedName>
        <fullName evidence="8">7-carboxy-7-deazaguanine synthase</fullName>
        <shortName evidence="8">CDG synthase</shortName>
        <ecNumber evidence="8">4.3.99.3</ecNumber>
    </recommendedName>
    <alternativeName>
        <fullName evidence="8">Queuosine biosynthesis protein QueE</fullName>
    </alternativeName>
</protein>
<proteinExistence type="inferred from homology"/>
<keyword evidence="8" id="KW-0671">Queuosine biosynthesis</keyword>
<dbReference type="CDD" id="cd01335">
    <property type="entry name" value="Radical_SAM"/>
    <property type="match status" value="1"/>
</dbReference>
<keyword evidence="2 8" id="KW-0949">S-adenosyl-L-methionine</keyword>
<comment type="caution">
    <text evidence="10">The sequence shown here is derived from an EMBL/GenBank/DDBJ whole genome shotgun (WGS) entry which is preliminary data.</text>
</comment>
<accession>A0ABR9PG48</accession>
<evidence type="ECO:0000256" key="8">
    <source>
        <dbReference type="HAMAP-Rule" id="MF_00917"/>
    </source>
</evidence>
<feature type="binding site" evidence="8">
    <location>
        <position position="86"/>
    </location>
    <ligand>
        <name>substrate</name>
    </ligand>
</feature>
<gene>
    <name evidence="8" type="primary">queE</name>
    <name evidence="10" type="ORF">G4177_01680</name>
</gene>
<evidence type="ECO:0000256" key="2">
    <source>
        <dbReference type="ARBA" id="ARBA00022691"/>
    </source>
</evidence>
<dbReference type="PANTHER" id="PTHR42836:SF1">
    <property type="entry name" value="7-CARBOXY-7-DEAZAGUANINE SYNTHASE"/>
    <property type="match status" value="1"/>
</dbReference>
<feature type="binding site" evidence="8">
    <location>
        <position position="51"/>
    </location>
    <ligand>
        <name>[4Fe-4S] cluster</name>
        <dbReference type="ChEBI" id="CHEBI:49883"/>
        <note>4Fe-4S-S-AdoMet</note>
    </ligand>
</feature>
<feature type="binding site" evidence="8">
    <location>
        <position position="88"/>
    </location>
    <ligand>
        <name>S-adenosyl-L-methionine</name>
        <dbReference type="ChEBI" id="CHEBI:59789"/>
    </ligand>
</feature>
<dbReference type="PIRSF" id="PIRSF000370">
    <property type="entry name" value="QueE"/>
    <property type="match status" value="1"/>
</dbReference>
<dbReference type="InterPro" id="IPR058240">
    <property type="entry name" value="rSAM_sf"/>
</dbReference>
<dbReference type="InterPro" id="IPR024924">
    <property type="entry name" value="7-CO-7-deazaguanine_synth-like"/>
</dbReference>
<keyword evidence="4 8" id="KW-0460">Magnesium</keyword>
<comment type="similarity">
    <text evidence="8">Belongs to the radical SAM superfamily. 7-carboxy-7-deazaguanine synthase family.</text>
</comment>
<keyword evidence="3 8" id="KW-0479">Metal-binding</keyword>
<keyword evidence="11" id="KW-1185">Reference proteome</keyword>
<feature type="binding site" evidence="8">
    <location>
        <position position="43"/>
    </location>
    <ligand>
        <name>substrate</name>
    </ligand>
</feature>
<comment type="cofactor">
    <cofactor evidence="8">
        <name>S-adenosyl-L-methionine</name>
        <dbReference type="ChEBI" id="CHEBI:59789"/>
    </cofactor>
    <text evidence="8">Binds 1 S-adenosyl-L-methionine per subunit.</text>
</comment>
<keyword evidence="5 8" id="KW-0408">Iron</keyword>
<comment type="function">
    <text evidence="8">Catalyzes the complex heterocyclic radical-mediated conversion of 6-carboxy-5,6,7,8-tetrahydropterin (CPH4) to 7-carboxy-7-deazaguanine (CDG), a step common to the biosynthetic pathways of all 7-deazapurine-containing compounds.</text>
</comment>
<dbReference type="EMBL" id="JAAIYO010000001">
    <property type="protein sequence ID" value="MBE4746882.1"/>
    <property type="molecule type" value="Genomic_DNA"/>
</dbReference>
<evidence type="ECO:0000256" key="4">
    <source>
        <dbReference type="ARBA" id="ARBA00022842"/>
    </source>
</evidence>
<evidence type="ECO:0000256" key="1">
    <source>
        <dbReference type="ARBA" id="ARBA00022485"/>
    </source>
</evidence>
<comment type="pathway">
    <text evidence="8">Purine metabolism; 7-cyano-7-deazaguanine biosynthesis.</text>
</comment>
<dbReference type="Proteomes" id="UP001516472">
    <property type="component" value="Unassembled WGS sequence"/>
</dbReference>
<dbReference type="SFLD" id="SFLDS00029">
    <property type="entry name" value="Radical_SAM"/>
    <property type="match status" value="1"/>
</dbReference>
<evidence type="ECO:0000313" key="11">
    <source>
        <dbReference type="Proteomes" id="UP001516472"/>
    </source>
</evidence>
<dbReference type="SUPFAM" id="SSF102114">
    <property type="entry name" value="Radical SAM enzymes"/>
    <property type="match status" value="1"/>
</dbReference>
<evidence type="ECO:0000256" key="5">
    <source>
        <dbReference type="ARBA" id="ARBA00023004"/>
    </source>
</evidence>
<dbReference type="Pfam" id="PF04055">
    <property type="entry name" value="Radical_SAM"/>
    <property type="match status" value="1"/>
</dbReference>
<feature type="binding site" evidence="8">
    <location>
        <begin position="53"/>
        <end position="55"/>
    </location>
    <ligand>
        <name>S-adenosyl-L-methionine</name>
        <dbReference type="ChEBI" id="CHEBI:59789"/>
    </ligand>
</feature>
<dbReference type="HAMAP" id="MF_00917">
    <property type="entry name" value="QueE"/>
    <property type="match status" value="1"/>
</dbReference>
<comment type="subunit">
    <text evidence="8">Homodimer.</text>
</comment>
<reference evidence="10 11" key="1">
    <citation type="submission" date="2020-02" db="EMBL/GenBank/DDBJ databases">
        <authorList>
            <person name="Babadi Z.K."/>
            <person name="Risdian C."/>
            <person name="Ebrahimipour G.H."/>
            <person name="Wink J."/>
        </authorList>
    </citation>
    <scope>NUCLEOTIDE SEQUENCE [LARGE SCALE GENOMIC DNA]</scope>
    <source>
        <strain evidence="10 11">ZKHCc1 1396</strain>
    </source>
</reference>
<dbReference type="RefSeq" id="WP_193346298.1">
    <property type="nucleotide sequence ID" value="NZ_CBCSIP010000189.1"/>
</dbReference>
<dbReference type="InterPro" id="IPR013785">
    <property type="entry name" value="Aldolase_TIM"/>
</dbReference>
<evidence type="ECO:0000256" key="6">
    <source>
        <dbReference type="ARBA" id="ARBA00023014"/>
    </source>
</evidence>
<comment type="cofactor">
    <cofactor evidence="8">
        <name>[4Fe-4S] cluster</name>
        <dbReference type="ChEBI" id="CHEBI:49883"/>
    </cofactor>
    <text evidence="8">Binds 1 [4Fe-4S] cluster. The cluster is coordinated with 3 cysteines and an exchangeable S-adenosyl-L-methionine.</text>
</comment>
<comment type="cofactor">
    <cofactor evidence="8">
        <name>Mg(2+)</name>
        <dbReference type="ChEBI" id="CHEBI:18420"/>
    </cofactor>
</comment>
<name>A0ABR9PG48_9BACT</name>
<feature type="binding site" evidence="8">
    <location>
        <position position="56"/>
    </location>
    <ligand>
        <name>Mg(2+)</name>
        <dbReference type="ChEBI" id="CHEBI:18420"/>
    </ligand>
</feature>
<feature type="binding site" evidence="8">
    <location>
        <position position="47"/>
    </location>
    <ligand>
        <name>[4Fe-4S] cluster</name>
        <dbReference type="ChEBI" id="CHEBI:49883"/>
        <note>4Fe-4S-S-AdoMet</note>
    </ligand>
</feature>
<evidence type="ECO:0000259" key="9">
    <source>
        <dbReference type="PROSITE" id="PS51918"/>
    </source>
</evidence>
<dbReference type="InterPro" id="IPR007197">
    <property type="entry name" value="rSAM"/>
</dbReference>
<feature type="binding site" evidence="8">
    <location>
        <position position="54"/>
    </location>
    <ligand>
        <name>[4Fe-4S] cluster</name>
        <dbReference type="ChEBI" id="CHEBI:49883"/>
        <note>4Fe-4S-S-AdoMet</note>
    </ligand>
</feature>
<dbReference type="PANTHER" id="PTHR42836">
    <property type="entry name" value="7-CARBOXY-7-DEAZAGUANINE SYNTHASE"/>
    <property type="match status" value="1"/>
</dbReference>
<keyword evidence="7 8" id="KW-0456">Lyase</keyword>
<keyword evidence="6 8" id="KW-0411">Iron-sulfur</keyword>